<feature type="non-terminal residue" evidence="2">
    <location>
        <position position="1"/>
    </location>
</feature>
<evidence type="ECO:0000313" key="2">
    <source>
        <dbReference type="EMBL" id="ELR19256.1"/>
    </source>
</evidence>
<dbReference type="OrthoDB" id="5296at2759"/>
<accession>L8H474</accession>
<gene>
    <name evidence="2" type="ORF">ACA1_264270</name>
</gene>
<dbReference type="InterPro" id="IPR020904">
    <property type="entry name" value="Sc_DH/Rdtase_CS"/>
</dbReference>
<dbReference type="GeneID" id="14920030"/>
<keyword evidence="1" id="KW-1133">Transmembrane helix</keyword>
<dbReference type="AlphaFoldDB" id="L8H474"/>
<organism evidence="2 3">
    <name type="scientific">Acanthamoeba castellanii (strain ATCC 30010 / Neff)</name>
    <dbReference type="NCBI Taxonomy" id="1257118"/>
    <lineage>
        <taxon>Eukaryota</taxon>
        <taxon>Amoebozoa</taxon>
        <taxon>Discosea</taxon>
        <taxon>Longamoebia</taxon>
        <taxon>Centramoebida</taxon>
        <taxon>Acanthamoebidae</taxon>
        <taxon>Acanthamoeba</taxon>
    </lineage>
</organism>
<dbReference type="KEGG" id="acan:ACA1_264270"/>
<dbReference type="InterPro" id="IPR002347">
    <property type="entry name" value="SDR_fam"/>
</dbReference>
<dbReference type="SUPFAM" id="SSF51735">
    <property type="entry name" value="NAD(P)-binding Rossmann-fold domains"/>
    <property type="match status" value="1"/>
</dbReference>
<evidence type="ECO:0000256" key="1">
    <source>
        <dbReference type="SAM" id="Phobius"/>
    </source>
</evidence>
<dbReference type="Proteomes" id="UP000011083">
    <property type="component" value="Unassembled WGS sequence"/>
</dbReference>
<dbReference type="Gene3D" id="3.40.50.720">
    <property type="entry name" value="NAD(P)-binding Rossmann-like Domain"/>
    <property type="match status" value="1"/>
</dbReference>
<keyword evidence="1" id="KW-0472">Membrane</keyword>
<dbReference type="VEuPathDB" id="AmoebaDB:ACA1_264270"/>
<protein>
    <submittedName>
        <fullName evidence="2">Oxidoreductase, short chain dehydrogenase/reductase family protein</fullName>
    </submittedName>
</protein>
<sequence>MRASLWFWGLAGLQLYFFYPSNWVLLFIFVSSAVLARLLRYFVLDKWQHQVPTDGSWWVVITGTSSGFGQLGALRLASRGINVVATVRRESDGESLLKRAASDAIRRRIHVVLMDVASVASVKEARDQVAAKLQQGNGLLVGVINNAGYSVSGRLEAVPLGKWKKEYDGTPSSALHVVRAAHAHIVVIVIVMVIVVVVVVVVVAVNVFGVVAVTQAFLPLLKSAAKQGASPRVVFVSSVVGSAAMAETAPYSSSKFAVQAIADNARVELRRYGIKTVVIQPGAFKTEFFGRLVKDFQLKDAEEGEELLDPAMVSEVHAEFEQKNEVLAKLALSFPPGDPVAEAMELSVLTKMPESKIFVGYDTGLYKLLSLAPDEIGDLLTWAIMTALRPLHALHHPGQGQQEGRINGRYDDFQADHGGVVGGWSATQLIEPLAGPGLGQLGLAAGAVAPEVVQLVQVLAPLVQVLRRAVVPSIAH</sequence>
<reference evidence="2 3" key="1">
    <citation type="journal article" date="2013" name="Genome Biol.">
        <title>Genome of Acanthamoeba castellanii highlights extensive lateral gene transfer and early evolution of tyrosine kinase signaling.</title>
        <authorList>
            <person name="Clarke M."/>
            <person name="Lohan A.J."/>
            <person name="Liu B."/>
            <person name="Lagkouvardos I."/>
            <person name="Roy S."/>
            <person name="Zafar N."/>
            <person name="Bertelli C."/>
            <person name="Schilde C."/>
            <person name="Kianianmomeni A."/>
            <person name="Burglin T.R."/>
            <person name="Frech C."/>
            <person name="Turcotte B."/>
            <person name="Kopec K.O."/>
            <person name="Synnott J.M."/>
            <person name="Choo C."/>
            <person name="Paponov I."/>
            <person name="Finkler A."/>
            <person name="Soon Heng Tan C."/>
            <person name="Hutchins A.P."/>
            <person name="Weinmeier T."/>
            <person name="Rattei T."/>
            <person name="Chu J.S."/>
            <person name="Gimenez G."/>
            <person name="Irimia M."/>
            <person name="Rigden D.J."/>
            <person name="Fitzpatrick D.A."/>
            <person name="Lorenzo-Morales J."/>
            <person name="Bateman A."/>
            <person name="Chiu C.H."/>
            <person name="Tang P."/>
            <person name="Hegemann P."/>
            <person name="Fromm H."/>
            <person name="Raoult D."/>
            <person name="Greub G."/>
            <person name="Miranda-Saavedra D."/>
            <person name="Chen N."/>
            <person name="Nash P."/>
            <person name="Ginger M.L."/>
            <person name="Horn M."/>
            <person name="Schaap P."/>
            <person name="Caler L."/>
            <person name="Loftus B."/>
        </authorList>
    </citation>
    <scope>NUCLEOTIDE SEQUENCE [LARGE SCALE GENOMIC DNA]</scope>
    <source>
        <strain evidence="2 3">Neff</strain>
    </source>
</reference>
<dbReference type="PANTHER" id="PTHR43313:SF1">
    <property type="entry name" value="3BETA-HYDROXYSTEROID DEHYDROGENASE DHS-16"/>
    <property type="match status" value="1"/>
</dbReference>
<dbReference type="PROSITE" id="PS00061">
    <property type="entry name" value="ADH_SHORT"/>
    <property type="match status" value="1"/>
</dbReference>
<dbReference type="EMBL" id="KB007933">
    <property type="protein sequence ID" value="ELR19256.1"/>
    <property type="molecule type" value="Genomic_DNA"/>
</dbReference>
<feature type="transmembrane region" description="Helical" evidence="1">
    <location>
        <begin position="20"/>
        <end position="39"/>
    </location>
</feature>
<keyword evidence="1" id="KW-0812">Transmembrane</keyword>
<name>L8H474_ACACF</name>
<dbReference type="PANTHER" id="PTHR43313">
    <property type="entry name" value="SHORT-CHAIN DEHYDROGENASE/REDUCTASE FAMILY 9C"/>
    <property type="match status" value="1"/>
</dbReference>
<dbReference type="PRINTS" id="PR00081">
    <property type="entry name" value="GDHRDH"/>
</dbReference>
<feature type="transmembrane region" description="Helical" evidence="1">
    <location>
        <begin position="185"/>
        <end position="213"/>
    </location>
</feature>
<dbReference type="STRING" id="1257118.L8H474"/>
<evidence type="ECO:0000313" key="3">
    <source>
        <dbReference type="Proteomes" id="UP000011083"/>
    </source>
</evidence>
<dbReference type="RefSeq" id="XP_004341341.1">
    <property type="nucleotide sequence ID" value="XM_004341293.1"/>
</dbReference>
<proteinExistence type="predicted"/>
<dbReference type="InterPro" id="IPR036291">
    <property type="entry name" value="NAD(P)-bd_dom_sf"/>
</dbReference>
<keyword evidence="3" id="KW-1185">Reference proteome</keyword>
<dbReference type="GO" id="GO:0008202">
    <property type="term" value="P:steroid metabolic process"/>
    <property type="evidence" value="ECO:0007669"/>
    <property type="project" value="TreeGrafter"/>
</dbReference>
<dbReference type="Pfam" id="PF00106">
    <property type="entry name" value="adh_short"/>
    <property type="match status" value="2"/>
</dbReference>
<dbReference type="GO" id="GO:0016491">
    <property type="term" value="F:oxidoreductase activity"/>
    <property type="evidence" value="ECO:0007669"/>
    <property type="project" value="TreeGrafter"/>
</dbReference>